<dbReference type="RefSeq" id="WP_078736930.1">
    <property type="nucleotide sequence ID" value="NZ_FUXE01000009.1"/>
</dbReference>
<keyword evidence="2 5" id="KW-0238">DNA-binding</keyword>
<evidence type="ECO:0000313" key="6">
    <source>
        <dbReference type="Proteomes" id="UP000190121"/>
    </source>
</evidence>
<dbReference type="PANTHER" id="PTHR44688:SF16">
    <property type="entry name" value="DNA-BINDING TRANSCRIPTIONAL ACTIVATOR DEVR_DOSR"/>
    <property type="match status" value="1"/>
</dbReference>
<organism evidence="5 6">
    <name type="scientific">Porphyromonas circumdentaria</name>
    <dbReference type="NCBI Taxonomy" id="29524"/>
    <lineage>
        <taxon>Bacteria</taxon>
        <taxon>Pseudomonadati</taxon>
        <taxon>Bacteroidota</taxon>
        <taxon>Bacteroidia</taxon>
        <taxon>Bacteroidales</taxon>
        <taxon>Porphyromonadaceae</taxon>
        <taxon>Porphyromonas</taxon>
    </lineage>
</organism>
<dbReference type="SUPFAM" id="SSF46894">
    <property type="entry name" value="C-terminal effector domain of the bipartite response regulators"/>
    <property type="match status" value="1"/>
</dbReference>
<keyword evidence="3" id="KW-0804">Transcription</keyword>
<dbReference type="PRINTS" id="PR00038">
    <property type="entry name" value="HTHLUXR"/>
</dbReference>
<dbReference type="Pfam" id="PF00196">
    <property type="entry name" value="GerE"/>
    <property type="match status" value="1"/>
</dbReference>
<dbReference type="InterPro" id="IPR016032">
    <property type="entry name" value="Sig_transdc_resp-reg_C-effctor"/>
</dbReference>
<accession>A0A1T4N5E4</accession>
<evidence type="ECO:0000256" key="2">
    <source>
        <dbReference type="ARBA" id="ARBA00023125"/>
    </source>
</evidence>
<keyword evidence="1" id="KW-0805">Transcription regulation</keyword>
<dbReference type="GO" id="GO:0003677">
    <property type="term" value="F:DNA binding"/>
    <property type="evidence" value="ECO:0007669"/>
    <property type="project" value="UniProtKB-KW"/>
</dbReference>
<sequence>MLQSVYKLLIIEPNPFIRLGVEAILKRNNRFRVQLTNTMDMESLMTSINFFSPDIILANPIAFGFHAEVQWKSAHRSKLIALCVNNMYSGYLTGYDATLNLEEQPEAFIQQILSTIALPEEEDLDDENERLLSPREKDVVAFVAKGLTNKEIASKLSISIHTVITHRRNIAKKLKIHSPSGLTIYAIVNKLVNIDEIQA</sequence>
<gene>
    <name evidence="5" type="ORF">SAMN02745171_01003</name>
</gene>
<proteinExistence type="predicted"/>
<dbReference type="STRING" id="29524.SAMN02745171_01003"/>
<dbReference type="InterPro" id="IPR036388">
    <property type="entry name" value="WH-like_DNA-bd_sf"/>
</dbReference>
<dbReference type="PROSITE" id="PS00622">
    <property type="entry name" value="HTH_LUXR_1"/>
    <property type="match status" value="1"/>
</dbReference>
<dbReference type="EMBL" id="FUXE01000009">
    <property type="protein sequence ID" value="SJZ74374.1"/>
    <property type="molecule type" value="Genomic_DNA"/>
</dbReference>
<dbReference type="PANTHER" id="PTHR44688">
    <property type="entry name" value="DNA-BINDING TRANSCRIPTIONAL ACTIVATOR DEVR_DOSR"/>
    <property type="match status" value="1"/>
</dbReference>
<evidence type="ECO:0000256" key="1">
    <source>
        <dbReference type="ARBA" id="ARBA00023015"/>
    </source>
</evidence>
<keyword evidence="6" id="KW-1185">Reference proteome</keyword>
<evidence type="ECO:0000313" key="5">
    <source>
        <dbReference type="EMBL" id="SJZ74374.1"/>
    </source>
</evidence>
<dbReference type="Gene3D" id="1.10.10.10">
    <property type="entry name" value="Winged helix-like DNA-binding domain superfamily/Winged helix DNA-binding domain"/>
    <property type="match status" value="1"/>
</dbReference>
<feature type="domain" description="HTH luxR-type" evidence="4">
    <location>
        <begin position="125"/>
        <end position="190"/>
    </location>
</feature>
<dbReference type="PROSITE" id="PS50043">
    <property type="entry name" value="HTH_LUXR_2"/>
    <property type="match status" value="1"/>
</dbReference>
<dbReference type="Proteomes" id="UP000190121">
    <property type="component" value="Unassembled WGS sequence"/>
</dbReference>
<dbReference type="CDD" id="cd06170">
    <property type="entry name" value="LuxR_C_like"/>
    <property type="match status" value="1"/>
</dbReference>
<dbReference type="GO" id="GO:0006355">
    <property type="term" value="P:regulation of DNA-templated transcription"/>
    <property type="evidence" value="ECO:0007669"/>
    <property type="project" value="InterPro"/>
</dbReference>
<dbReference type="AlphaFoldDB" id="A0A1T4N5E4"/>
<evidence type="ECO:0000259" key="4">
    <source>
        <dbReference type="PROSITE" id="PS50043"/>
    </source>
</evidence>
<dbReference type="InterPro" id="IPR000792">
    <property type="entry name" value="Tscrpt_reg_LuxR_C"/>
</dbReference>
<name>A0A1T4N5E4_9PORP</name>
<evidence type="ECO:0000256" key="3">
    <source>
        <dbReference type="ARBA" id="ARBA00023163"/>
    </source>
</evidence>
<protein>
    <submittedName>
        <fullName evidence="5">DNA-binding response regulator, NarL/FixJ family, contains REC and HTH domains</fullName>
    </submittedName>
</protein>
<dbReference type="OrthoDB" id="9797341at2"/>
<dbReference type="SMART" id="SM00421">
    <property type="entry name" value="HTH_LUXR"/>
    <property type="match status" value="1"/>
</dbReference>
<reference evidence="6" key="1">
    <citation type="submission" date="2017-02" db="EMBL/GenBank/DDBJ databases">
        <authorList>
            <person name="Varghese N."/>
            <person name="Submissions S."/>
        </authorList>
    </citation>
    <scope>NUCLEOTIDE SEQUENCE [LARGE SCALE GENOMIC DNA]</scope>
    <source>
        <strain evidence="6">ATCC 51356</strain>
    </source>
</reference>